<dbReference type="GO" id="GO:0005634">
    <property type="term" value="C:nucleus"/>
    <property type="evidence" value="ECO:0007669"/>
    <property type="project" value="UniProtKB-SubCell"/>
</dbReference>
<dbReference type="CDD" id="cd00086">
    <property type="entry name" value="homeodomain"/>
    <property type="match status" value="1"/>
</dbReference>
<reference evidence="8 9" key="1">
    <citation type="submission" date="2017-10" db="EMBL/GenBank/DDBJ databases">
        <title>A novel species of cold-tolerant Malassezia isolated from bats.</title>
        <authorList>
            <person name="Lorch J.M."/>
            <person name="Palmer J.M."/>
            <person name="Vanderwolf K.J."/>
            <person name="Schmidt K.Z."/>
            <person name="Verant M.L."/>
            <person name="Weller T.J."/>
            <person name="Blehert D.S."/>
        </authorList>
    </citation>
    <scope>NUCLEOTIDE SEQUENCE [LARGE SCALE GENOMIC DNA]</scope>
    <source>
        <strain evidence="8 9">NWHC:44797-103</strain>
    </source>
</reference>
<gene>
    <name evidence="8" type="ORF">MVES_002873</name>
</gene>
<keyword evidence="3 5" id="KW-0371">Homeobox</keyword>
<feature type="compositionally biased region" description="Polar residues" evidence="6">
    <location>
        <begin position="87"/>
        <end position="100"/>
    </location>
</feature>
<dbReference type="SMART" id="SM00389">
    <property type="entry name" value="HOX"/>
    <property type="match status" value="1"/>
</dbReference>
<dbReference type="GO" id="GO:0006355">
    <property type="term" value="P:regulation of DNA-templated transcription"/>
    <property type="evidence" value="ECO:0007669"/>
    <property type="project" value="InterPro"/>
</dbReference>
<dbReference type="OrthoDB" id="10056939at2759"/>
<comment type="similarity">
    <text evidence="1">Belongs to the TALE/M-ATYP homeobox family.</text>
</comment>
<dbReference type="SUPFAM" id="SSF46689">
    <property type="entry name" value="Homeodomain-like"/>
    <property type="match status" value="1"/>
</dbReference>
<dbReference type="AlphaFoldDB" id="A0A2N1J9E9"/>
<feature type="compositionally biased region" description="Basic and acidic residues" evidence="6">
    <location>
        <begin position="28"/>
        <end position="57"/>
    </location>
</feature>
<dbReference type="PROSITE" id="PS50071">
    <property type="entry name" value="HOMEOBOX_2"/>
    <property type="match status" value="1"/>
</dbReference>
<evidence type="ECO:0000256" key="3">
    <source>
        <dbReference type="ARBA" id="ARBA00023155"/>
    </source>
</evidence>
<dbReference type="InterPro" id="IPR009057">
    <property type="entry name" value="Homeodomain-like_sf"/>
</dbReference>
<evidence type="ECO:0000313" key="9">
    <source>
        <dbReference type="Proteomes" id="UP000232875"/>
    </source>
</evidence>
<evidence type="ECO:0000256" key="6">
    <source>
        <dbReference type="SAM" id="MobiDB-lite"/>
    </source>
</evidence>
<dbReference type="EMBL" id="KZ454992">
    <property type="protein sequence ID" value="PKI83166.1"/>
    <property type="molecule type" value="Genomic_DNA"/>
</dbReference>
<sequence length="288" mass="32069">MRDKQEESETYPAQHGQNVTFAHSKNWKRPEHKDADATRNLRQEEPKSPLGEWDKGSTKIAPDGTLPDPLPEPHWRMNGEDGHGWSTPDSASRHSGTQRPAISHYRPYSYNSLRYSDSPIRDSPALHTGDSASHRPSYPAYVPSVQRRKGMDTVGELPGYASPYDSSFTLVKKEAEAVPSTPASAFGHLSRPWSNGKPMKGEAVEPGAPEGIPKRGGKLPKPVTNMLKSWLLEHAEHPYPTEEDKRYFCNYTGLDICQVSNWFVNARRRILAPQVNGNTTNSNASASQ</sequence>
<feature type="domain" description="Homeobox" evidence="7">
    <location>
        <begin position="227"/>
        <end position="273"/>
    </location>
</feature>
<evidence type="ECO:0000313" key="8">
    <source>
        <dbReference type="EMBL" id="PKI83166.1"/>
    </source>
</evidence>
<organism evidence="8 9">
    <name type="scientific">Malassezia vespertilionis</name>
    <dbReference type="NCBI Taxonomy" id="2020962"/>
    <lineage>
        <taxon>Eukaryota</taxon>
        <taxon>Fungi</taxon>
        <taxon>Dikarya</taxon>
        <taxon>Basidiomycota</taxon>
        <taxon>Ustilaginomycotina</taxon>
        <taxon>Malasseziomycetes</taxon>
        <taxon>Malasseziales</taxon>
        <taxon>Malasseziaceae</taxon>
        <taxon>Malassezia</taxon>
    </lineage>
</organism>
<evidence type="ECO:0000256" key="4">
    <source>
        <dbReference type="ARBA" id="ARBA00023242"/>
    </source>
</evidence>
<dbReference type="InterPro" id="IPR050224">
    <property type="entry name" value="TALE_homeobox"/>
</dbReference>
<keyword evidence="2 5" id="KW-0238">DNA-binding</keyword>
<feature type="compositionally biased region" description="Basic and acidic residues" evidence="6">
    <location>
        <begin position="71"/>
        <end position="83"/>
    </location>
</feature>
<dbReference type="Proteomes" id="UP000232875">
    <property type="component" value="Unassembled WGS sequence"/>
</dbReference>
<evidence type="ECO:0000259" key="7">
    <source>
        <dbReference type="PROSITE" id="PS50071"/>
    </source>
</evidence>
<protein>
    <recommendedName>
        <fullName evidence="7">Homeobox domain-containing protein</fullName>
    </recommendedName>
</protein>
<dbReference type="PANTHER" id="PTHR11850">
    <property type="entry name" value="HOMEOBOX PROTEIN TRANSCRIPTION FACTORS"/>
    <property type="match status" value="1"/>
</dbReference>
<keyword evidence="4 5" id="KW-0539">Nucleus</keyword>
<dbReference type="InterPro" id="IPR008422">
    <property type="entry name" value="KN_HD"/>
</dbReference>
<dbReference type="Gene3D" id="1.10.10.60">
    <property type="entry name" value="Homeodomain-like"/>
    <property type="match status" value="1"/>
</dbReference>
<accession>A0A2N1J9E9</accession>
<dbReference type="STRING" id="2020962.A0A2N1J9E9"/>
<feature type="region of interest" description="Disordered" evidence="6">
    <location>
        <begin position="1"/>
        <end position="147"/>
    </location>
</feature>
<comment type="subcellular location">
    <subcellularLocation>
        <location evidence="5">Nucleus</location>
    </subcellularLocation>
</comment>
<name>A0A2N1J9E9_9BASI</name>
<dbReference type="InterPro" id="IPR001356">
    <property type="entry name" value="HD"/>
</dbReference>
<evidence type="ECO:0000256" key="5">
    <source>
        <dbReference type="PROSITE-ProRule" id="PRU00108"/>
    </source>
</evidence>
<dbReference type="Pfam" id="PF05920">
    <property type="entry name" value="Homeobox_KN"/>
    <property type="match status" value="1"/>
</dbReference>
<evidence type="ECO:0000256" key="1">
    <source>
        <dbReference type="ARBA" id="ARBA00005800"/>
    </source>
</evidence>
<dbReference type="GO" id="GO:0003677">
    <property type="term" value="F:DNA binding"/>
    <property type="evidence" value="ECO:0007669"/>
    <property type="project" value="UniProtKB-UniRule"/>
</dbReference>
<keyword evidence="9" id="KW-1185">Reference proteome</keyword>
<feature type="region of interest" description="Disordered" evidence="6">
    <location>
        <begin position="182"/>
        <end position="220"/>
    </location>
</feature>
<proteinExistence type="inferred from homology"/>
<evidence type="ECO:0000256" key="2">
    <source>
        <dbReference type="ARBA" id="ARBA00023125"/>
    </source>
</evidence>
<feature type="DNA-binding region" description="Homeobox" evidence="5">
    <location>
        <begin position="229"/>
        <end position="274"/>
    </location>
</feature>